<reference evidence="1 2" key="1">
    <citation type="submission" date="2020-01" db="EMBL/GenBank/DDBJ databases">
        <title>Patterns of diversity and host range of bacteriophage communities associated with bean-nodulatin bacteria.</title>
        <authorList>
            <person name="Vann Cauwenberghe J."/>
            <person name="Santamaria R.I."/>
            <person name="Bustos P."/>
            <person name="Juarez S."/>
            <person name="Gonzalez V."/>
        </authorList>
    </citation>
    <scope>NUCLEOTIDE SEQUENCE [LARGE SCALE GENOMIC DNA]</scope>
    <source>
        <strain evidence="2">RHph</strain>
    </source>
</reference>
<evidence type="ECO:0000313" key="2">
    <source>
        <dbReference type="Proteomes" id="UP000655883"/>
    </source>
</evidence>
<keyword evidence="2" id="KW-1185">Reference proteome</keyword>
<accession>A0A7S5UX76</accession>
<name>A0A7S5UX76_9CAUD</name>
<gene>
    <name evidence="1" type="ORF">EVB97_006</name>
</gene>
<proteinExistence type="predicted"/>
<dbReference type="EMBL" id="MN988525">
    <property type="protein sequence ID" value="QIG72564.1"/>
    <property type="molecule type" value="Genomic_DNA"/>
</dbReference>
<protein>
    <submittedName>
        <fullName evidence="1">Uncharacterized protein</fullName>
    </submittedName>
</protein>
<dbReference type="Proteomes" id="UP000655883">
    <property type="component" value="Segment"/>
</dbReference>
<organism evidence="1 2">
    <name type="scientific">Rhizobium phage RHph_Y65</name>
    <dbReference type="NCBI Taxonomy" id="2509785"/>
    <lineage>
        <taxon>Viruses</taxon>
        <taxon>Duplodnaviria</taxon>
        <taxon>Heunggongvirae</taxon>
        <taxon>Uroviricota</taxon>
        <taxon>Caudoviricetes</taxon>
        <taxon>Kleczkowskaviridae</taxon>
        <taxon>Cuauhnahuacvirus</taxon>
        <taxon>Cuauhnahuacvirus Y65</taxon>
    </lineage>
</organism>
<sequence>MTASALLRIKDSHLVIPHIIHVSSVREDGFAKIYEVTMSSGLRIDMHDNILTKERLLEEIEVYWRNR</sequence>
<evidence type="ECO:0000313" key="1">
    <source>
        <dbReference type="EMBL" id="QIG72564.1"/>
    </source>
</evidence>